<evidence type="ECO:0000313" key="8">
    <source>
        <dbReference type="EMBL" id="RXH57591.1"/>
    </source>
</evidence>
<dbReference type="Gene3D" id="3.40.1010.10">
    <property type="entry name" value="Cobalt-precorrin-4 Transmethylase, Domain 1"/>
    <property type="match status" value="1"/>
</dbReference>
<dbReference type="SUPFAM" id="SSF53790">
    <property type="entry name" value="Tetrapyrrole methylase"/>
    <property type="match status" value="1"/>
</dbReference>
<comment type="function">
    <text evidence="6">Catalyzes the 2'-O-methylation of the ribose of cytidine 1402 (C1402) in 16S rRNA.</text>
</comment>
<dbReference type="GO" id="GO:0070677">
    <property type="term" value="F:rRNA (cytosine-2'-O-)-methyltransferase activity"/>
    <property type="evidence" value="ECO:0007669"/>
    <property type="project" value="UniProtKB-UniRule"/>
</dbReference>
<dbReference type="AlphaFoldDB" id="A0A4Q0T7L3"/>
<dbReference type="PANTHER" id="PTHR46111:SF1">
    <property type="entry name" value="RIBOSOMAL RNA SMALL SUBUNIT METHYLTRANSFERASE I"/>
    <property type="match status" value="1"/>
</dbReference>
<dbReference type="CDD" id="cd11648">
    <property type="entry name" value="RsmI"/>
    <property type="match status" value="1"/>
</dbReference>
<dbReference type="Gene3D" id="3.30.950.10">
    <property type="entry name" value="Methyltransferase, Cobalt-precorrin-4 Transmethylase, Domain 2"/>
    <property type="match status" value="1"/>
</dbReference>
<keyword evidence="9" id="KW-1185">Reference proteome</keyword>
<comment type="caution">
    <text evidence="8">The sequence shown here is derived from an EMBL/GenBank/DDBJ whole genome shotgun (WGS) entry which is preliminary data.</text>
</comment>
<dbReference type="NCBIfam" id="TIGR00096">
    <property type="entry name" value="16S rRNA (cytidine(1402)-2'-O)-methyltransferase"/>
    <property type="match status" value="1"/>
</dbReference>
<keyword evidence="5 6" id="KW-0949">S-adenosyl-L-methionine</keyword>
<keyword evidence="4 6" id="KW-0808">Transferase</keyword>
<organism evidence="8 9">
    <name type="scientific">Granulicella sibirica</name>
    <dbReference type="NCBI Taxonomy" id="2479048"/>
    <lineage>
        <taxon>Bacteria</taxon>
        <taxon>Pseudomonadati</taxon>
        <taxon>Acidobacteriota</taxon>
        <taxon>Terriglobia</taxon>
        <taxon>Terriglobales</taxon>
        <taxon>Acidobacteriaceae</taxon>
        <taxon>Granulicella</taxon>
    </lineage>
</organism>
<evidence type="ECO:0000256" key="1">
    <source>
        <dbReference type="ARBA" id="ARBA00022490"/>
    </source>
</evidence>
<dbReference type="FunFam" id="3.30.950.10:FF:000002">
    <property type="entry name" value="Ribosomal RNA small subunit methyltransferase I"/>
    <property type="match status" value="1"/>
</dbReference>
<protein>
    <recommendedName>
        <fullName evidence="6">Ribosomal RNA small subunit methyltransferase I</fullName>
        <ecNumber evidence="6">2.1.1.198</ecNumber>
    </recommendedName>
    <alternativeName>
        <fullName evidence="6">16S rRNA 2'-O-ribose C1402 methyltransferase</fullName>
    </alternativeName>
    <alternativeName>
        <fullName evidence="6">rRNA (cytidine-2'-O-)-methyltransferase RsmI</fullName>
    </alternativeName>
</protein>
<dbReference type="InterPro" id="IPR000878">
    <property type="entry name" value="4pyrrol_Mease"/>
</dbReference>
<dbReference type="InterPro" id="IPR008189">
    <property type="entry name" value="rRNA_ssu_MeTfrase_I"/>
</dbReference>
<dbReference type="InterPro" id="IPR035996">
    <property type="entry name" value="4pyrrol_Methylase_sf"/>
</dbReference>
<evidence type="ECO:0000256" key="4">
    <source>
        <dbReference type="ARBA" id="ARBA00022679"/>
    </source>
</evidence>
<gene>
    <name evidence="6" type="primary">rsmI</name>
    <name evidence="8" type="ORF">GRAN_0901</name>
</gene>
<evidence type="ECO:0000256" key="2">
    <source>
        <dbReference type="ARBA" id="ARBA00022552"/>
    </source>
</evidence>
<dbReference type="FunFam" id="3.40.1010.10:FF:000007">
    <property type="entry name" value="Ribosomal RNA small subunit methyltransferase I"/>
    <property type="match status" value="1"/>
</dbReference>
<dbReference type="Proteomes" id="UP000289437">
    <property type="component" value="Unassembled WGS sequence"/>
</dbReference>
<comment type="catalytic activity">
    <reaction evidence="6">
        <text>cytidine(1402) in 16S rRNA + S-adenosyl-L-methionine = 2'-O-methylcytidine(1402) in 16S rRNA + S-adenosyl-L-homocysteine + H(+)</text>
        <dbReference type="Rhea" id="RHEA:42924"/>
        <dbReference type="Rhea" id="RHEA-COMP:10285"/>
        <dbReference type="Rhea" id="RHEA-COMP:10286"/>
        <dbReference type="ChEBI" id="CHEBI:15378"/>
        <dbReference type="ChEBI" id="CHEBI:57856"/>
        <dbReference type="ChEBI" id="CHEBI:59789"/>
        <dbReference type="ChEBI" id="CHEBI:74495"/>
        <dbReference type="ChEBI" id="CHEBI:82748"/>
        <dbReference type="EC" id="2.1.1.198"/>
    </reaction>
</comment>
<evidence type="ECO:0000256" key="3">
    <source>
        <dbReference type="ARBA" id="ARBA00022603"/>
    </source>
</evidence>
<reference evidence="8 9" key="1">
    <citation type="submission" date="2018-11" db="EMBL/GenBank/DDBJ databases">
        <authorList>
            <person name="Mardanov A.V."/>
            <person name="Ravin N.V."/>
            <person name="Dedysh S.N."/>
        </authorList>
    </citation>
    <scope>NUCLEOTIDE SEQUENCE [LARGE SCALE GENOMIC DNA]</scope>
    <source>
        <strain evidence="8 9">AF10</strain>
    </source>
</reference>
<sequence length="304" mass="32779">MTADVPEPFDDDLALAQRGKDRPLAPGLYLVATPIGNLEDITLRALRVLRSVDRIACEDTRQTQKLLHFFGIQTPMVSYHMHNEFARSEELAAELRAGARIAVVSDAGTPGIADPGGHLAAAAIAAGVPVFPVPGANAAISALIASGLSTERFTFHGFLPAKQGQRRSALEALERSGTTHIFYEAPHRILDTLTDVSAVFGDAQPIALARELTKLHEEFLRGPVKEVSSTLAARSLVRGEIVLLLAPVQETEAAEAASIASEVAVLQKAENLSEMDALKRVAKARGIGKSEAYRELQREQRRIR</sequence>
<reference evidence="9" key="2">
    <citation type="submission" date="2019-02" db="EMBL/GenBank/DDBJ databases">
        <title>Granulicella sibirica sp. nov., a psychrotolerant acidobacterium isolated from an organic soil layer in forested tundra, West Siberia.</title>
        <authorList>
            <person name="Oshkin I.Y."/>
            <person name="Kulichevskaya I.S."/>
            <person name="Rijpstra W.I.C."/>
            <person name="Sinninghe Damste J.S."/>
            <person name="Rakitin A.L."/>
            <person name="Ravin N.V."/>
            <person name="Dedysh S.N."/>
        </authorList>
    </citation>
    <scope>NUCLEOTIDE SEQUENCE [LARGE SCALE GENOMIC DNA]</scope>
    <source>
        <strain evidence="9">AF10</strain>
    </source>
</reference>
<evidence type="ECO:0000256" key="5">
    <source>
        <dbReference type="ARBA" id="ARBA00022691"/>
    </source>
</evidence>
<dbReference type="PIRSF" id="PIRSF005917">
    <property type="entry name" value="MTase_YraL"/>
    <property type="match status" value="1"/>
</dbReference>
<dbReference type="EC" id="2.1.1.198" evidence="6"/>
<keyword evidence="1 6" id="KW-0963">Cytoplasm</keyword>
<name>A0A4Q0T7L3_9BACT</name>
<evidence type="ECO:0000313" key="9">
    <source>
        <dbReference type="Proteomes" id="UP000289437"/>
    </source>
</evidence>
<dbReference type="InterPro" id="IPR014776">
    <property type="entry name" value="4pyrrole_Mease_sub2"/>
</dbReference>
<dbReference type="PANTHER" id="PTHR46111">
    <property type="entry name" value="RIBOSOMAL RNA SMALL SUBUNIT METHYLTRANSFERASE I"/>
    <property type="match status" value="1"/>
</dbReference>
<dbReference type="InterPro" id="IPR014777">
    <property type="entry name" value="4pyrrole_Mease_sub1"/>
</dbReference>
<dbReference type="Pfam" id="PF00590">
    <property type="entry name" value="TP_methylase"/>
    <property type="match status" value="1"/>
</dbReference>
<dbReference type="OrthoDB" id="9809084at2"/>
<accession>A0A4Q0T7L3</accession>
<feature type="domain" description="Tetrapyrrole methylase" evidence="7">
    <location>
        <begin position="28"/>
        <end position="227"/>
    </location>
</feature>
<dbReference type="HAMAP" id="MF_01877">
    <property type="entry name" value="16SrRNA_methyltr_I"/>
    <property type="match status" value="1"/>
</dbReference>
<keyword evidence="2 6" id="KW-0698">rRNA processing</keyword>
<dbReference type="GO" id="GO:0005737">
    <property type="term" value="C:cytoplasm"/>
    <property type="evidence" value="ECO:0007669"/>
    <property type="project" value="UniProtKB-SubCell"/>
</dbReference>
<dbReference type="EMBL" id="RDSM01000001">
    <property type="protein sequence ID" value="RXH57591.1"/>
    <property type="molecule type" value="Genomic_DNA"/>
</dbReference>
<evidence type="ECO:0000259" key="7">
    <source>
        <dbReference type="Pfam" id="PF00590"/>
    </source>
</evidence>
<keyword evidence="3 6" id="KW-0489">Methyltransferase</keyword>
<comment type="subcellular location">
    <subcellularLocation>
        <location evidence="6">Cytoplasm</location>
    </subcellularLocation>
</comment>
<proteinExistence type="inferred from homology"/>
<evidence type="ECO:0000256" key="6">
    <source>
        <dbReference type="HAMAP-Rule" id="MF_01877"/>
    </source>
</evidence>
<comment type="similarity">
    <text evidence="6">Belongs to the methyltransferase superfamily. RsmI family.</text>
</comment>
<dbReference type="RefSeq" id="WP_128911744.1">
    <property type="nucleotide sequence ID" value="NZ_RDSM01000001.1"/>
</dbReference>